<keyword evidence="7" id="KW-1185">Reference proteome</keyword>
<evidence type="ECO:0000256" key="1">
    <source>
        <dbReference type="ARBA" id="ARBA00004141"/>
    </source>
</evidence>
<feature type="transmembrane region" description="Helical" evidence="5">
    <location>
        <begin position="239"/>
        <end position="260"/>
    </location>
</feature>
<dbReference type="GO" id="GO:0016020">
    <property type="term" value="C:membrane"/>
    <property type="evidence" value="ECO:0007669"/>
    <property type="project" value="UniProtKB-SubCell"/>
</dbReference>
<dbReference type="GO" id="GO:0016765">
    <property type="term" value="F:transferase activity, transferring alkyl or aryl (other than methyl) groups"/>
    <property type="evidence" value="ECO:0007669"/>
    <property type="project" value="InterPro"/>
</dbReference>
<proteinExistence type="predicted"/>
<name>A0A3R7G0R3_9ACTN</name>
<comment type="caution">
    <text evidence="6">The sequence shown here is derived from an EMBL/GenBank/DDBJ whole genome shotgun (WGS) entry which is preliminary data.</text>
</comment>
<dbReference type="InterPro" id="IPR044878">
    <property type="entry name" value="UbiA_sf"/>
</dbReference>
<protein>
    <recommendedName>
        <fullName evidence="8">Prenyltransferase</fullName>
    </recommendedName>
</protein>
<feature type="transmembrane region" description="Helical" evidence="5">
    <location>
        <begin position="21"/>
        <end position="38"/>
    </location>
</feature>
<dbReference type="PANTHER" id="PTHR42723">
    <property type="entry name" value="CHLOROPHYLL SYNTHASE"/>
    <property type="match status" value="1"/>
</dbReference>
<dbReference type="AlphaFoldDB" id="A0A3R7G0R3"/>
<organism evidence="6 7">
    <name type="scientific">Streptomyces xinghaiensis</name>
    <dbReference type="NCBI Taxonomy" id="1038928"/>
    <lineage>
        <taxon>Bacteria</taxon>
        <taxon>Bacillati</taxon>
        <taxon>Actinomycetota</taxon>
        <taxon>Actinomycetes</taxon>
        <taxon>Kitasatosporales</taxon>
        <taxon>Streptomycetaceae</taxon>
        <taxon>Streptomyces</taxon>
    </lineage>
</organism>
<feature type="transmembrane region" description="Helical" evidence="5">
    <location>
        <begin position="77"/>
        <end position="96"/>
    </location>
</feature>
<dbReference type="InterPro" id="IPR000537">
    <property type="entry name" value="UbiA_prenyltransferase"/>
</dbReference>
<evidence type="ECO:0000313" key="7">
    <source>
        <dbReference type="Proteomes" id="UP000028058"/>
    </source>
</evidence>
<dbReference type="Gene3D" id="1.10.357.140">
    <property type="entry name" value="UbiA prenyltransferase"/>
    <property type="match status" value="1"/>
</dbReference>
<feature type="transmembrane region" description="Helical" evidence="5">
    <location>
        <begin position="44"/>
        <end position="65"/>
    </location>
</feature>
<evidence type="ECO:0008006" key="8">
    <source>
        <dbReference type="Google" id="ProtNLM"/>
    </source>
</evidence>
<feature type="transmembrane region" description="Helical" evidence="5">
    <location>
        <begin position="142"/>
        <end position="163"/>
    </location>
</feature>
<feature type="transmembrane region" description="Helical" evidence="5">
    <location>
        <begin position="297"/>
        <end position="314"/>
    </location>
</feature>
<comment type="subcellular location">
    <subcellularLocation>
        <location evidence="1">Membrane</location>
        <topology evidence="1">Multi-pass membrane protein</topology>
    </subcellularLocation>
</comment>
<dbReference type="EMBL" id="JNAD02000001">
    <property type="protein sequence ID" value="RKM98710.1"/>
    <property type="molecule type" value="Genomic_DNA"/>
</dbReference>
<keyword evidence="2 5" id="KW-0812">Transmembrane</keyword>
<evidence type="ECO:0000313" key="6">
    <source>
        <dbReference type="EMBL" id="RKM98710.1"/>
    </source>
</evidence>
<evidence type="ECO:0000256" key="2">
    <source>
        <dbReference type="ARBA" id="ARBA00022692"/>
    </source>
</evidence>
<evidence type="ECO:0000256" key="5">
    <source>
        <dbReference type="SAM" id="Phobius"/>
    </source>
</evidence>
<dbReference type="PANTHER" id="PTHR42723:SF1">
    <property type="entry name" value="CHLOROPHYLL SYNTHASE, CHLOROPLASTIC"/>
    <property type="match status" value="1"/>
</dbReference>
<feature type="transmembrane region" description="Helical" evidence="5">
    <location>
        <begin position="195"/>
        <end position="218"/>
    </location>
</feature>
<dbReference type="RefSeq" id="WP_078650237.1">
    <property type="nucleotide sequence ID" value="NZ_CP134822.1"/>
</dbReference>
<dbReference type="Pfam" id="PF01040">
    <property type="entry name" value="UbiA"/>
    <property type="match status" value="1"/>
</dbReference>
<gene>
    <name evidence="6" type="ORF">SFRA_000020</name>
</gene>
<dbReference type="InterPro" id="IPR050475">
    <property type="entry name" value="Prenyltransferase_related"/>
</dbReference>
<accession>A0A3R7G0R3</accession>
<dbReference type="Proteomes" id="UP000028058">
    <property type="component" value="Unassembled WGS sequence"/>
</dbReference>
<evidence type="ECO:0000256" key="3">
    <source>
        <dbReference type="ARBA" id="ARBA00022989"/>
    </source>
</evidence>
<feature type="transmembrane region" description="Helical" evidence="5">
    <location>
        <begin position="266"/>
        <end position="285"/>
    </location>
</feature>
<feature type="transmembrane region" description="Helical" evidence="5">
    <location>
        <begin position="170"/>
        <end position="189"/>
    </location>
</feature>
<sequence>MIRKDAMQAEIYFRTGKSKSFGALLMFPALGSEIAPRVGVRRSLVAIFGIIRLRTSLSASALAFAVTVHGRSRLTDVSVWGGVLIVFLLCAFAQAFNDIVDRRDDAIAKPYRPLPRGAITLKQALFLAWGCAATAEILAFCMYWQTVAVSLLILILCVMYSTFLRDRFPMGRPVAVALAVALSVTVPTIDKPIGPHVVVPIAAAFSFILGNEIHKIWADREGDRMTQRRTLATLKRDRSAELVLVCCALITSTAMCQMLAPVEHWRIALLGSVILPIILSMILFLFKASDRRDGLGVLWRAAWIPGLLAIALGGM</sequence>
<dbReference type="OrthoDB" id="9782418at2"/>
<evidence type="ECO:0000256" key="4">
    <source>
        <dbReference type="ARBA" id="ARBA00023136"/>
    </source>
</evidence>
<reference evidence="6 7" key="1">
    <citation type="journal article" date="2014" name="Genome Announc.">
        <title>Draft Genome Sequence of Streptomyces fradiae ATCC 19609, a Strain Highly Sensitive to Antibiotics.</title>
        <authorList>
            <person name="Bekker O.B."/>
            <person name="Klimina K.M."/>
            <person name="Vatlin A.A."/>
            <person name="Zakharevich N.V."/>
            <person name="Kasianov A.S."/>
            <person name="Danilenko V.N."/>
        </authorList>
    </citation>
    <scope>NUCLEOTIDE SEQUENCE [LARGE SCALE GENOMIC DNA]</scope>
    <source>
        <strain evidence="6 7">ATCC 19609</strain>
    </source>
</reference>
<keyword evidence="3 5" id="KW-1133">Transmembrane helix</keyword>
<keyword evidence="4 5" id="KW-0472">Membrane</keyword>